<dbReference type="EMBL" id="CAOQHR010000007">
    <property type="protein sequence ID" value="CAI6337311.1"/>
    <property type="molecule type" value="Genomic_DNA"/>
</dbReference>
<sequence length="173" mass="19412">MWASSTLPISPPPPSSQLRSSGDDAGLHPRFGRQHVAFLAEEHCIAACCAVLWRQAPLPRYSLAPIDQILVVQVHVRPVPFDRHDLRSTPVSQGRQWRSKTSIQCIRGATIAIPVCHSTLGRYCSVTRERRLSGNRGEVHCFRLIDPLSLFIHPTASTDLPTIRKWPRLDQVI</sequence>
<proteinExistence type="predicted"/>
<keyword evidence="3" id="KW-1185">Reference proteome</keyword>
<evidence type="ECO:0000313" key="2">
    <source>
        <dbReference type="EMBL" id="CAI6337311.1"/>
    </source>
</evidence>
<name>A0A9W4XTR7_9PLEO</name>
<gene>
    <name evidence="2" type="ORF">PDIGIT_LOCUS10422</name>
</gene>
<protein>
    <submittedName>
        <fullName evidence="2">Uncharacterized protein</fullName>
    </submittedName>
</protein>
<reference evidence="2" key="1">
    <citation type="submission" date="2023-01" db="EMBL/GenBank/DDBJ databases">
        <authorList>
            <person name="Van Ghelder C."/>
            <person name="Rancurel C."/>
        </authorList>
    </citation>
    <scope>NUCLEOTIDE SEQUENCE</scope>
    <source>
        <strain evidence="2">CNCM I-4278</strain>
    </source>
</reference>
<dbReference type="AlphaFoldDB" id="A0A9W4XTR7"/>
<feature type="region of interest" description="Disordered" evidence="1">
    <location>
        <begin position="1"/>
        <end position="25"/>
    </location>
</feature>
<evidence type="ECO:0000256" key="1">
    <source>
        <dbReference type="SAM" id="MobiDB-lite"/>
    </source>
</evidence>
<dbReference type="Proteomes" id="UP001152607">
    <property type="component" value="Unassembled WGS sequence"/>
</dbReference>
<accession>A0A9W4XTR7</accession>
<comment type="caution">
    <text evidence="2">The sequence shown here is derived from an EMBL/GenBank/DDBJ whole genome shotgun (WGS) entry which is preliminary data.</text>
</comment>
<evidence type="ECO:0000313" key="3">
    <source>
        <dbReference type="Proteomes" id="UP001152607"/>
    </source>
</evidence>
<organism evidence="2 3">
    <name type="scientific">Periconia digitata</name>
    <dbReference type="NCBI Taxonomy" id="1303443"/>
    <lineage>
        <taxon>Eukaryota</taxon>
        <taxon>Fungi</taxon>
        <taxon>Dikarya</taxon>
        <taxon>Ascomycota</taxon>
        <taxon>Pezizomycotina</taxon>
        <taxon>Dothideomycetes</taxon>
        <taxon>Pleosporomycetidae</taxon>
        <taxon>Pleosporales</taxon>
        <taxon>Massarineae</taxon>
        <taxon>Periconiaceae</taxon>
        <taxon>Periconia</taxon>
    </lineage>
</organism>